<dbReference type="RefSeq" id="XP_012650924.1">
    <property type="nucleotide sequence ID" value="XM_012795470.1"/>
</dbReference>
<dbReference type="EMBL" id="GG662855">
    <property type="protein sequence ID" value="EWS76552.1"/>
    <property type="molecule type" value="Genomic_DNA"/>
</dbReference>
<gene>
    <name evidence="1" type="ORF">TTHERM_000365338</name>
</gene>
<name>W7XFF0_TETTS</name>
<sequence>MSQALMLRQVNYRFLALKIALTTSSFSYRFSLTQKYLRDSTTLRQSENIVLIDFCVKLSAPKPNALRAIEFSQSILKIIHIPSSFNSSFWLKSKFLISFNQGIIIAADFSDKLVFLRLNVVSQFKMEVCFKSVSFCKSLKRFSLPSKSKYSNLDKSFDSQTLSKSVVNLIFFKQSLFKLNLTAALSLFYQKLYKSFNSESSIISLISERSKTSNPGIKGIFFKFLQPSGIIFVKDKSKCLRFFPFAASSVVKAFKLII</sequence>
<reference evidence="2" key="1">
    <citation type="journal article" date="2006" name="PLoS Biol.">
        <title>Macronuclear genome sequence of the ciliate Tetrahymena thermophila, a model eukaryote.</title>
        <authorList>
            <person name="Eisen J.A."/>
            <person name="Coyne R.S."/>
            <person name="Wu M."/>
            <person name="Wu D."/>
            <person name="Thiagarajan M."/>
            <person name="Wortman J.R."/>
            <person name="Badger J.H."/>
            <person name="Ren Q."/>
            <person name="Amedeo P."/>
            <person name="Jones K.M."/>
            <person name="Tallon L.J."/>
            <person name="Delcher A.L."/>
            <person name="Salzberg S.L."/>
            <person name="Silva J.C."/>
            <person name="Haas B.J."/>
            <person name="Majoros W.H."/>
            <person name="Farzad M."/>
            <person name="Carlton J.M."/>
            <person name="Smith R.K. Jr."/>
            <person name="Garg J."/>
            <person name="Pearlman R.E."/>
            <person name="Karrer K.M."/>
            <person name="Sun L."/>
            <person name="Manning G."/>
            <person name="Elde N.C."/>
            <person name="Turkewitz A.P."/>
            <person name="Asai D.J."/>
            <person name="Wilkes D.E."/>
            <person name="Wang Y."/>
            <person name="Cai H."/>
            <person name="Collins K."/>
            <person name="Stewart B.A."/>
            <person name="Lee S.R."/>
            <person name="Wilamowska K."/>
            <person name="Weinberg Z."/>
            <person name="Ruzzo W.L."/>
            <person name="Wloga D."/>
            <person name="Gaertig J."/>
            <person name="Frankel J."/>
            <person name="Tsao C.-C."/>
            <person name="Gorovsky M.A."/>
            <person name="Keeling P.J."/>
            <person name="Waller R.F."/>
            <person name="Patron N.J."/>
            <person name="Cherry J.M."/>
            <person name="Stover N.A."/>
            <person name="Krieger C.J."/>
            <person name="del Toro C."/>
            <person name="Ryder H.F."/>
            <person name="Williamson S.C."/>
            <person name="Barbeau R.A."/>
            <person name="Hamilton E.P."/>
            <person name="Orias E."/>
        </authorList>
    </citation>
    <scope>NUCLEOTIDE SEQUENCE [LARGE SCALE GENOMIC DNA]</scope>
    <source>
        <strain evidence="2">SB210</strain>
    </source>
</reference>
<evidence type="ECO:0000313" key="1">
    <source>
        <dbReference type="EMBL" id="EWS76552.1"/>
    </source>
</evidence>
<organism evidence="1 2">
    <name type="scientific">Tetrahymena thermophila (strain SB210)</name>
    <dbReference type="NCBI Taxonomy" id="312017"/>
    <lineage>
        <taxon>Eukaryota</taxon>
        <taxon>Sar</taxon>
        <taxon>Alveolata</taxon>
        <taxon>Ciliophora</taxon>
        <taxon>Intramacronucleata</taxon>
        <taxon>Oligohymenophorea</taxon>
        <taxon>Hymenostomatida</taxon>
        <taxon>Tetrahymenina</taxon>
        <taxon>Tetrahymenidae</taxon>
        <taxon>Tetrahymena</taxon>
    </lineage>
</organism>
<proteinExistence type="predicted"/>
<dbReference type="AlphaFoldDB" id="W7XFF0"/>
<dbReference type="KEGG" id="tet:TTHERM_000365338"/>
<dbReference type="GeneID" id="24438620"/>
<dbReference type="InParanoid" id="W7XFF0"/>
<keyword evidence="2" id="KW-1185">Reference proteome</keyword>
<evidence type="ECO:0000313" key="2">
    <source>
        <dbReference type="Proteomes" id="UP000009168"/>
    </source>
</evidence>
<accession>W7XFF0</accession>
<protein>
    <submittedName>
        <fullName evidence="1">Uncharacterized protein</fullName>
    </submittedName>
</protein>
<dbReference type="Proteomes" id="UP000009168">
    <property type="component" value="Unassembled WGS sequence"/>
</dbReference>